<dbReference type="GO" id="GO:0034727">
    <property type="term" value="P:piecemeal microautophagy of the nucleus"/>
    <property type="evidence" value="ECO:0007669"/>
    <property type="project" value="TreeGrafter"/>
</dbReference>
<gene>
    <name evidence="10" type="ORF">Cboi02_000036900</name>
</gene>
<dbReference type="PANTHER" id="PTHR28005:SF1">
    <property type="entry name" value="AUTOPHAGY-RELATED PROTEIN 17"/>
    <property type="match status" value="1"/>
</dbReference>
<dbReference type="PANTHER" id="PTHR28005">
    <property type="entry name" value="AUTOPHAGY-RELATED PROTEIN 17"/>
    <property type="match status" value="1"/>
</dbReference>
<protein>
    <recommendedName>
        <fullName evidence="2 6">Autophagy-related protein 17</fullName>
    </recommendedName>
</protein>
<evidence type="ECO:0000313" key="10">
    <source>
        <dbReference type="EMBL" id="GME66931.1"/>
    </source>
</evidence>
<dbReference type="GO" id="GO:0000422">
    <property type="term" value="P:autophagy of mitochondrion"/>
    <property type="evidence" value="ECO:0007669"/>
    <property type="project" value="TreeGrafter"/>
</dbReference>
<evidence type="ECO:0000256" key="6">
    <source>
        <dbReference type="RuleBase" id="RU368080"/>
    </source>
</evidence>
<dbReference type="GO" id="GO:1990316">
    <property type="term" value="C:Atg1/ULK1 kinase complex"/>
    <property type="evidence" value="ECO:0007669"/>
    <property type="project" value="TreeGrafter"/>
</dbReference>
<evidence type="ECO:0000256" key="8">
    <source>
        <dbReference type="SAM" id="MobiDB-lite"/>
    </source>
</evidence>
<evidence type="ECO:0000256" key="2">
    <source>
        <dbReference type="ARBA" id="ARBA00013806"/>
    </source>
</evidence>
<evidence type="ECO:0000256" key="4">
    <source>
        <dbReference type="ARBA" id="ARBA00023006"/>
    </source>
</evidence>
<dbReference type="InterPro" id="IPR045326">
    <property type="entry name" value="ATG17-like_dom"/>
</dbReference>
<dbReference type="Pfam" id="PF04108">
    <property type="entry name" value="ATG17_like"/>
    <property type="match status" value="1"/>
</dbReference>
<evidence type="ECO:0000256" key="3">
    <source>
        <dbReference type="ARBA" id="ARBA00022490"/>
    </source>
</evidence>
<evidence type="ECO:0000256" key="7">
    <source>
        <dbReference type="SAM" id="Coils"/>
    </source>
</evidence>
<dbReference type="EMBL" id="BSXN01000065">
    <property type="protein sequence ID" value="GME66931.1"/>
    <property type="molecule type" value="Genomic_DNA"/>
</dbReference>
<evidence type="ECO:0000256" key="1">
    <source>
        <dbReference type="ARBA" id="ARBA00006259"/>
    </source>
</evidence>
<reference evidence="10" key="1">
    <citation type="submission" date="2023-04" db="EMBL/GenBank/DDBJ databases">
        <title>Candida boidinii NBRC 10035.</title>
        <authorList>
            <person name="Ichikawa N."/>
            <person name="Sato H."/>
            <person name="Tonouchi N."/>
        </authorList>
    </citation>
    <scope>NUCLEOTIDE SEQUENCE</scope>
    <source>
        <strain evidence="10">NBRC 10035</strain>
    </source>
</reference>
<proteinExistence type="inferred from homology"/>
<keyword evidence="11" id="KW-1185">Reference proteome</keyword>
<dbReference type="GO" id="GO:0030295">
    <property type="term" value="F:protein kinase activator activity"/>
    <property type="evidence" value="ECO:0007669"/>
    <property type="project" value="TreeGrafter"/>
</dbReference>
<feature type="domain" description="Autophagy protein ATG17-like" evidence="9">
    <location>
        <begin position="18"/>
        <end position="418"/>
    </location>
</feature>
<comment type="subcellular location">
    <subcellularLocation>
        <location evidence="6">Cytoplasm</location>
    </subcellularLocation>
    <subcellularLocation>
        <location evidence="6">Preautophagosomal structure membrane</location>
        <topology evidence="6">Peripheral membrane protein</topology>
    </subcellularLocation>
</comment>
<dbReference type="AlphaFoldDB" id="A0A9W6WDD1"/>
<dbReference type="Proteomes" id="UP001165120">
    <property type="component" value="Unassembled WGS sequence"/>
</dbReference>
<accession>A0A9W6WDD1</accession>
<comment type="function">
    <text evidence="6">Autophagy-specific protein that functions in response to autophagy-inducing signals as a scaffold to recruit other ATG proteins to organize preautophagosomal structure (PAS) formation. Modulates the timing and magnitude of the autophagy response, such as the size of the sequestering vesicles. Plays particularly a role in pexophagy and nucleophagy.</text>
</comment>
<dbReference type="GO" id="GO:0034045">
    <property type="term" value="C:phagophore assembly site membrane"/>
    <property type="evidence" value="ECO:0007669"/>
    <property type="project" value="UniProtKB-SubCell"/>
</dbReference>
<keyword evidence="7" id="KW-0175">Coiled coil</keyword>
<dbReference type="GO" id="GO:0060090">
    <property type="term" value="F:molecular adaptor activity"/>
    <property type="evidence" value="ECO:0007669"/>
    <property type="project" value="TreeGrafter"/>
</dbReference>
<comment type="caution">
    <text evidence="10">The sequence shown here is derived from an EMBL/GenBank/DDBJ whole genome shotgun (WGS) entry which is preliminary data.</text>
</comment>
<feature type="region of interest" description="Disordered" evidence="8">
    <location>
        <begin position="187"/>
        <end position="206"/>
    </location>
</feature>
<comment type="similarity">
    <text evidence="1 6">Belongs to the ATG17 family.</text>
</comment>
<sequence>MNVISEIEFLRNDARLKLQEATKICNEADNLLVKTNESLNERDITLPKLIFIVNSLDQQLRLITIIKNSLILKFNDLVNLNNKLVNKLTKNLKKFENLIKILKTIEIDKSFSENENDSELTLFDFISEELVHELINDSESLIQDTSNSNRINKTNSLIIRFESDINNLKNNFKNLKLLLENINHNTETGNDDTLKDNNNTNKTTSNKGLDYDDNILKLFKINQELESELVSILHSFNNHYDQCNKGYTLIINNNNDDNQADNIEIVKFLQNDYNQLPNDLNLLKDCSIQIIKNSNEILNLIDLNFNKLKFKIEKILIKFKEKFQVINEFLIEFENNLNEFTLKISNLKSLKNNIRLISINFKNFIKSYYNLILEIDRRNNLNLKLQKLINEFKLNSNNLINDDFRLKENFLNLNGDYLPRNLITNSKFSNILSFENSLNLINIDYNFENLPNLNKNLINEAKNYLNK</sequence>
<dbReference type="GO" id="GO:0000045">
    <property type="term" value="P:autophagosome assembly"/>
    <property type="evidence" value="ECO:0007669"/>
    <property type="project" value="TreeGrafter"/>
</dbReference>
<name>A0A9W6WDD1_CANBO</name>
<organism evidence="10 11">
    <name type="scientific">Candida boidinii</name>
    <name type="common">Yeast</name>
    <dbReference type="NCBI Taxonomy" id="5477"/>
    <lineage>
        <taxon>Eukaryota</taxon>
        <taxon>Fungi</taxon>
        <taxon>Dikarya</taxon>
        <taxon>Ascomycota</taxon>
        <taxon>Saccharomycotina</taxon>
        <taxon>Pichiomycetes</taxon>
        <taxon>Pichiales</taxon>
        <taxon>Pichiaceae</taxon>
        <taxon>Ogataea</taxon>
        <taxon>Ogataea/Candida clade</taxon>
    </lineage>
</organism>
<keyword evidence="4 6" id="KW-0072">Autophagy</keyword>
<feature type="compositionally biased region" description="Low complexity" evidence="8">
    <location>
        <begin position="196"/>
        <end position="206"/>
    </location>
</feature>
<evidence type="ECO:0000313" key="11">
    <source>
        <dbReference type="Proteomes" id="UP001165120"/>
    </source>
</evidence>
<evidence type="ECO:0000259" key="9">
    <source>
        <dbReference type="Pfam" id="PF04108"/>
    </source>
</evidence>
<dbReference type="InterPro" id="IPR007240">
    <property type="entry name" value="Atg17"/>
</dbReference>
<keyword evidence="5" id="KW-0472">Membrane</keyword>
<evidence type="ECO:0000256" key="5">
    <source>
        <dbReference type="ARBA" id="ARBA00023136"/>
    </source>
</evidence>
<feature type="coiled-coil region" evidence="7">
    <location>
        <begin position="151"/>
        <end position="185"/>
    </location>
</feature>
<keyword evidence="3 6" id="KW-0963">Cytoplasm</keyword>